<keyword evidence="1" id="KW-0472">Membrane</keyword>
<feature type="transmembrane region" description="Helical" evidence="1">
    <location>
        <begin position="6"/>
        <end position="32"/>
    </location>
</feature>
<dbReference type="EMBL" id="MT142627">
    <property type="protein sequence ID" value="QJA86293.1"/>
    <property type="molecule type" value="Genomic_DNA"/>
</dbReference>
<proteinExistence type="predicted"/>
<dbReference type="AlphaFoldDB" id="A0A6M3KVS6"/>
<sequence length="52" mass="6044">MSILNIIGYSFLSALGLVLLYVMSRVVFYAIFKSFFDAKQHSNKKEEEDENH</sequence>
<organism evidence="2">
    <name type="scientific">viral metagenome</name>
    <dbReference type="NCBI Taxonomy" id="1070528"/>
    <lineage>
        <taxon>unclassified sequences</taxon>
        <taxon>metagenomes</taxon>
        <taxon>organismal metagenomes</taxon>
    </lineage>
</organism>
<accession>A0A6M3KVS6</accession>
<name>A0A6M3KVS6_9ZZZZ</name>
<evidence type="ECO:0000313" key="2">
    <source>
        <dbReference type="EMBL" id="QJA86293.1"/>
    </source>
</evidence>
<protein>
    <submittedName>
        <fullName evidence="2">Uncharacterized protein</fullName>
    </submittedName>
</protein>
<gene>
    <name evidence="2" type="ORF">MM415B02099_0016</name>
</gene>
<reference evidence="2" key="1">
    <citation type="submission" date="2020-03" db="EMBL/GenBank/DDBJ databases">
        <title>The deep terrestrial virosphere.</title>
        <authorList>
            <person name="Holmfeldt K."/>
            <person name="Nilsson E."/>
            <person name="Simone D."/>
            <person name="Lopez-Fernandez M."/>
            <person name="Wu X."/>
            <person name="de Brujin I."/>
            <person name="Lundin D."/>
            <person name="Andersson A."/>
            <person name="Bertilsson S."/>
            <person name="Dopson M."/>
        </authorList>
    </citation>
    <scope>NUCLEOTIDE SEQUENCE</scope>
    <source>
        <strain evidence="2">MM415B02099</strain>
    </source>
</reference>
<keyword evidence="1" id="KW-1133">Transmembrane helix</keyword>
<keyword evidence="1" id="KW-0812">Transmembrane</keyword>
<evidence type="ECO:0000256" key="1">
    <source>
        <dbReference type="SAM" id="Phobius"/>
    </source>
</evidence>